<accession>A0A1H4GV60</accession>
<dbReference type="Proteomes" id="UP000198850">
    <property type="component" value="Unassembled WGS sequence"/>
</dbReference>
<dbReference type="GO" id="GO:0004190">
    <property type="term" value="F:aspartic-type endopeptidase activity"/>
    <property type="evidence" value="ECO:0007669"/>
    <property type="project" value="InterPro"/>
</dbReference>
<gene>
    <name evidence="1" type="ORF">SAMN05443550_111116</name>
</gene>
<dbReference type="PROSITE" id="PS00141">
    <property type="entry name" value="ASP_PROTEASE"/>
    <property type="match status" value="1"/>
</dbReference>
<organism evidence="1 2">
    <name type="scientific">Pedobacter hartonius</name>
    <dbReference type="NCBI Taxonomy" id="425514"/>
    <lineage>
        <taxon>Bacteria</taxon>
        <taxon>Pseudomonadati</taxon>
        <taxon>Bacteroidota</taxon>
        <taxon>Sphingobacteriia</taxon>
        <taxon>Sphingobacteriales</taxon>
        <taxon>Sphingobacteriaceae</taxon>
        <taxon>Pedobacter</taxon>
    </lineage>
</organism>
<dbReference type="RefSeq" id="WP_090559120.1">
    <property type="nucleotide sequence ID" value="NZ_FNRA01000011.1"/>
</dbReference>
<dbReference type="InterPro" id="IPR001969">
    <property type="entry name" value="Aspartic_peptidase_AS"/>
</dbReference>
<dbReference type="AlphaFoldDB" id="A0A1H4GV60"/>
<dbReference type="EMBL" id="FNRA01000011">
    <property type="protein sequence ID" value="SEB12960.1"/>
    <property type="molecule type" value="Genomic_DNA"/>
</dbReference>
<dbReference type="STRING" id="425514.SAMN05443550_111116"/>
<protein>
    <submittedName>
        <fullName evidence="1">Aspartyl protease</fullName>
    </submittedName>
</protein>
<sequence length="143" mass="15789">MRTIAVPLKLINLNDDGFHLLVEITAFGSKYLAVVDTGASRSVFDKRFIEDNSKAFTTAEDSNATTLFTTSATIQAVLPKLKIGKLTIKNYPAVALDLETVNDAYALLGHPRVTAIIGSDIFYSYHAKINYKKLKIFFSPKKS</sequence>
<dbReference type="Pfam" id="PF13650">
    <property type="entry name" value="Asp_protease_2"/>
    <property type="match status" value="1"/>
</dbReference>
<dbReference type="SUPFAM" id="SSF50630">
    <property type="entry name" value="Acid proteases"/>
    <property type="match status" value="1"/>
</dbReference>
<reference evidence="1 2" key="1">
    <citation type="submission" date="2016-10" db="EMBL/GenBank/DDBJ databases">
        <authorList>
            <person name="de Groot N.N."/>
        </authorList>
    </citation>
    <scope>NUCLEOTIDE SEQUENCE [LARGE SCALE GENOMIC DNA]</scope>
    <source>
        <strain evidence="1 2">DSM 19033</strain>
    </source>
</reference>
<dbReference type="InterPro" id="IPR021109">
    <property type="entry name" value="Peptidase_aspartic_dom_sf"/>
</dbReference>
<dbReference type="OrthoDB" id="7433208at2"/>
<name>A0A1H4GV60_9SPHI</name>
<evidence type="ECO:0000313" key="2">
    <source>
        <dbReference type="Proteomes" id="UP000198850"/>
    </source>
</evidence>
<dbReference type="GO" id="GO:0006508">
    <property type="term" value="P:proteolysis"/>
    <property type="evidence" value="ECO:0007669"/>
    <property type="project" value="UniProtKB-KW"/>
</dbReference>
<proteinExistence type="predicted"/>
<keyword evidence="1" id="KW-0645">Protease</keyword>
<dbReference type="Gene3D" id="2.40.70.10">
    <property type="entry name" value="Acid Proteases"/>
    <property type="match status" value="1"/>
</dbReference>
<keyword evidence="1" id="KW-0378">Hydrolase</keyword>
<keyword evidence="2" id="KW-1185">Reference proteome</keyword>
<evidence type="ECO:0000313" key="1">
    <source>
        <dbReference type="EMBL" id="SEB12960.1"/>
    </source>
</evidence>